<proteinExistence type="predicted"/>
<evidence type="ECO:0000256" key="3">
    <source>
        <dbReference type="ARBA" id="ARBA00022741"/>
    </source>
</evidence>
<dbReference type="PIRSF" id="PIRSF001586">
    <property type="entry name" value="FGAM_synth_I"/>
    <property type="match status" value="1"/>
</dbReference>
<evidence type="ECO:0000256" key="5">
    <source>
        <dbReference type="ARBA" id="ARBA00022801"/>
    </source>
</evidence>
<dbReference type="STRING" id="1480694.DC28_09095"/>
<organism evidence="8 9">
    <name type="scientific">Spirochaeta lutea</name>
    <dbReference type="NCBI Taxonomy" id="1480694"/>
    <lineage>
        <taxon>Bacteria</taxon>
        <taxon>Pseudomonadati</taxon>
        <taxon>Spirochaetota</taxon>
        <taxon>Spirochaetia</taxon>
        <taxon>Spirochaetales</taxon>
        <taxon>Spirochaetaceae</taxon>
        <taxon>Spirochaeta</taxon>
    </lineage>
</organism>
<evidence type="ECO:0000256" key="2">
    <source>
        <dbReference type="ARBA" id="ARBA00022598"/>
    </source>
</evidence>
<dbReference type="Gene3D" id="3.40.50.880">
    <property type="match status" value="1"/>
</dbReference>
<evidence type="ECO:0000313" key="9">
    <source>
        <dbReference type="Proteomes" id="UP000029692"/>
    </source>
</evidence>
<keyword evidence="4" id="KW-0658">Purine biosynthesis</keyword>
<keyword evidence="7" id="KW-0315">Glutamine amidotransferase</keyword>
<keyword evidence="9" id="KW-1185">Reference proteome</keyword>
<dbReference type="PANTHER" id="PTHR10099">
    <property type="entry name" value="PHOSPHORIBOSYLFORMYLGLYCINAMIDINE SYNTHASE"/>
    <property type="match status" value="1"/>
</dbReference>
<evidence type="ECO:0000256" key="6">
    <source>
        <dbReference type="ARBA" id="ARBA00022840"/>
    </source>
</evidence>
<sequence length="256" mass="27745">MSAARTVQVGIITGFGINADKELGQAFTLAGGEVRYCHINDLRAAPESLLDFSIIAFPGGFSFGDHVGSGKILSHLVRVQFRNVLDTLIAGGGLILGICNGFQTLVKMGILPNLNQDWTPEVSLIHNESGEFVDRWVELQVNPRNGSPWLHGLSETHIEYPIRHGEGRFIPRDDTVLNQLKQGNLIAFQYAENPNGSVDAIAGITDETGRVLGLMPHPEAAVSFYQNPRWARQEASGGPTPGLQLLKNAVDWAAGI</sequence>
<keyword evidence="5" id="KW-0378">Hydrolase</keyword>
<dbReference type="InterPro" id="IPR029062">
    <property type="entry name" value="Class_I_gatase-like"/>
</dbReference>
<comment type="caution">
    <text evidence="8">The sequence shown here is derived from an EMBL/GenBank/DDBJ whole genome shotgun (WGS) entry which is preliminary data.</text>
</comment>
<reference evidence="8 9" key="1">
    <citation type="submission" date="2014-05" db="EMBL/GenBank/DDBJ databases">
        <title>De novo Genome Sequence of Spirocheata sp.</title>
        <authorList>
            <person name="Shivani Y."/>
            <person name="Subhash Y."/>
            <person name="Tushar L."/>
            <person name="Sasikala C."/>
            <person name="Ramana C.V."/>
        </authorList>
    </citation>
    <scope>NUCLEOTIDE SEQUENCE [LARGE SCALE GENOMIC DNA]</scope>
    <source>
        <strain evidence="8 9">JC230</strain>
    </source>
</reference>
<evidence type="ECO:0000256" key="4">
    <source>
        <dbReference type="ARBA" id="ARBA00022755"/>
    </source>
</evidence>
<accession>A0A098QZM5</accession>
<protein>
    <submittedName>
        <fullName evidence="8">Uncharacterized protein</fullName>
    </submittedName>
</protein>
<evidence type="ECO:0000256" key="1">
    <source>
        <dbReference type="ARBA" id="ARBA00022490"/>
    </source>
</evidence>
<dbReference type="SUPFAM" id="SSF52317">
    <property type="entry name" value="Class I glutamine amidotransferase-like"/>
    <property type="match status" value="1"/>
</dbReference>
<dbReference type="GO" id="GO:0016787">
    <property type="term" value="F:hydrolase activity"/>
    <property type="evidence" value="ECO:0007669"/>
    <property type="project" value="UniProtKB-KW"/>
</dbReference>
<dbReference type="GO" id="GO:0005524">
    <property type="term" value="F:ATP binding"/>
    <property type="evidence" value="ECO:0007669"/>
    <property type="project" value="UniProtKB-KW"/>
</dbReference>
<dbReference type="GO" id="GO:0004642">
    <property type="term" value="F:phosphoribosylformylglycinamidine synthase activity"/>
    <property type="evidence" value="ECO:0007669"/>
    <property type="project" value="InterPro"/>
</dbReference>
<keyword evidence="1" id="KW-0963">Cytoplasm</keyword>
<keyword evidence="2" id="KW-0436">Ligase</keyword>
<name>A0A098QZM5_9SPIO</name>
<evidence type="ECO:0000313" key="8">
    <source>
        <dbReference type="EMBL" id="KGE71942.1"/>
    </source>
</evidence>
<gene>
    <name evidence="8" type="ORF">DC28_09095</name>
</gene>
<dbReference type="AlphaFoldDB" id="A0A098QZM5"/>
<dbReference type="eggNOG" id="COG0047">
    <property type="taxonomic scope" value="Bacteria"/>
</dbReference>
<dbReference type="SMART" id="SM01211">
    <property type="entry name" value="GATase_5"/>
    <property type="match status" value="1"/>
</dbReference>
<dbReference type="GO" id="GO:0005737">
    <property type="term" value="C:cytoplasm"/>
    <property type="evidence" value="ECO:0007669"/>
    <property type="project" value="TreeGrafter"/>
</dbReference>
<keyword evidence="6" id="KW-0067">ATP-binding</keyword>
<dbReference type="Pfam" id="PF13507">
    <property type="entry name" value="GATase_5"/>
    <property type="match status" value="1"/>
</dbReference>
<evidence type="ECO:0000256" key="7">
    <source>
        <dbReference type="ARBA" id="ARBA00022962"/>
    </source>
</evidence>
<dbReference type="PROSITE" id="PS51273">
    <property type="entry name" value="GATASE_TYPE_1"/>
    <property type="match status" value="1"/>
</dbReference>
<dbReference type="PANTHER" id="PTHR10099:SF1">
    <property type="entry name" value="PHOSPHORIBOSYLFORMYLGLYCINAMIDINE SYNTHASE"/>
    <property type="match status" value="1"/>
</dbReference>
<dbReference type="EMBL" id="JNUP01000064">
    <property type="protein sequence ID" value="KGE71942.1"/>
    <property type="molecule type" value="Genomic_DNA"/>
</dbReference>
<keyword evidence="3" id="KW-0547">Nucleotide-binding</keyword>
<dbReference type="InterPro" id="IPR010075">
    <property type="entry name" value="PRibForGlyAmidine_synth_PurQ"/>
</dbReference>
<dbReference type="Proteomes" id="UP000029692">
    <property type="component" value="Unassembled WGS sequence"/>
</dbReference>
<dbReference type="GO" id="GO:0006189">
    <property type="term" value="P:'de novo' IMP biosynthetic process"/>
    <property type="evidence" value="ECO:0007669"/>
    <property type="project" value="InterPro"/>
</dbReference>